<dbReference type="Pfam" id="PF08386">
    <property type="entry name" value="Abhydrolase_4"/>
    <property type="match status" value="1"/>
</dbReference>
<dbReference type="PROSITE" id="PS51257">
    <property type="entry name" value="PROKAR_LIPOPROTEIN"/>
    <property type="match status" value="1"/>
</dbReference>
<accession>A0ABX1C8J0</accession>
<gene>
    <name evidence="7" type="ORF">HCN52_06305</name>
</gene>
<dbReference type="RefSeq" id="WP_168087359.1">
    <property type="nucleotide sequence ID" value="NZ_BHZH01000084.1"/>
</dbReference>
<evidence type="ECO:0000256" key="4">
    <source>
        <dbReference type="SAM" id="MobiDB-lite"/>
    </source>
</evidence>
<evidence type="ECO:0000313" key="8">
    <source>
        <dbReference type="Proteomes" id="UP000727056"/>
    </source>
</evidence>
<evidence type="ECO:0000256" key="3">
    <source>
        <dbReference type="ARBA" id="ARBA00022801"/>
    </source>
</evidence>
<proteinExistence type="inferred from homology"/>
<evidence type="ECO:0000256" key="2">
    <source>
        <dbReference type="ARBA" id="ARBA00022729"/>
    </source>
</evidence>
<dbReference type="Proteomes" id="UP000727056">
    <property type="component" value="Unassembled WGS sequence"/>
</dbReference>
<sequence>MRRPSTPLVALTLVSALALAGCSSADGTDSEPVATDVADGGSPADGDSLDWTDCPDDVAVPGLECATLDVPLDYDDPDGETIGTAVSRLAAEGDDRHGVLLVNSGGPGGQTLQMPAQLAELGVPQEVLDTYDVVGVDPRGVGHSTPVTCELELTDHPTNIPLHARDEDDVTAEAERVAAVAEKCADSPTADLLPYITTANTARDLDRVREALGESTVSYFGISYGSYLGAVYTSLFPEQADRVVLDSVTGPGGWNADFARSFAEGFEDRFPDFAEFAAAEHDTYGLGETPAEVEATYLDLGDRLDAEPSPEGYTGQVFRQLTFDHLYYDEKFPELAEVWQALDTGEEVPQPEVDPDLVAAAGADIPSDNYLASQLHVICNDSDWPTDVETYARNVAEDREEFPLFGAAAANVTPCAFWPAESVEEPVEITDGSEADILLLQNLRDPATPLAGAREMHEALGDRARLVTADQGGHVAYLMQDNTCANDLVTEFLVTGERPDEDVACEAD</sequence>
<reference evidence="7 8" key="1">
    <citation type="submission" date="2020-03" db="EMBL/GenBank/DDBJ databases">
        <title>Draft genome of Streptomyces sp. ventii, isolated from the Axial Seamount in the Pacific Ocean, and resequencing of the two type strains Streptomyces lonarensis strain NCL 716 and Streptomyces bohaiensis strain 11A07.</title>
        <authorList>
            <person name="Loughran R.M."/>
            <person name="Pfannmuller K.M."/>
            <person name="Wasson B.J."/>
            <person name="Deadmond M.C."/>
            <person name="Paddock B.E."/>
            <person name="Koyack M.J."/>
            <person name="Gallegos D.A."/>
            <person name="Mitchell E.A."/>
            <person name="Ushijima B."/>
            <person name="Saw J.H."/>
            <person name="Mcphail K.L."/>
            <person name="Videau P."/>
        </authorList>
    </citation>
    <scope>NUCLEOTIDE SEQUENCE [LARGE SCALE GENOMIC DNA]</scope>
    <source>
        <strain evidence="7 8">11A07</strain>
    </source>
</reference>
<name>A0ABX1C8J0_9ACTN</name>
<keyword evidence="2 5" id="KW-0732">Signal</keyword>
<evidence type="ECO:0000256" key="1">
    <source>
        <dbReference type="ARBA" id="ARBA00010088"/>
    </source>
</evidence>
<feature type="region of interest" description="Disordered" evidence="4">
    <location>
        <begin position="24"/>
        <end position="50"/>
    </location>
</feature>
<dbReference type="PANTHER" id="PTHR43248">
    <property type="entry name" value="2-SUCCINYL-6-HYDROXY-2,4-CYCLOHEXADIENE-1-CARBOXYLATE SYNTHASE"/>
    <property type="match status" value="1"/>
</dbReference>
<dbReference type="InterPro" id="IPR051601">
    <property type="entry name" value="Serine_prot/Carboxylest_S33"/>
</dbReference>
<evidence type="ECO:0000313" key="7">
    <source>
        <dbReference type="EMBL" id="NJQ14561.1"/>
    </source>
</evidence>
<keyword evidence="8" id="KW-1185">Reference proteome</keyword>
<dbReference type="InterPro" id="IPR013595">
    <property type="entry name" value="Pept_S33_TAP-like_C"/>
</dbReference>
<feature type="domain" description="Peptidase S33 tripeptidyl aminopeptidase-like C-terminal" evidence="6">
    <location>
        <begin position="403"/>
        <end position="505"/>
    </location>
</feature>
<feature type="signal peptide" evidence="5">
    <location>
        <begin position="1"/>
        <end position="20"/>
    </location>
</feature>
<evidence type="ECO:0000256" key="5">
    <source>
        <dbReference type="SAM" id="SignalP"/>
    </source>
</evidence>
<dbReference type="SUPFAM" id="SSF53474">
    <property type="entry name" value="alpha/beta-Hydrolases"/>
    <property type="match status" value="1"/>
</dbReference>
<dbReference type="EMBL" id="JAAVJC010000029">
    <property type="protein sequence ID" value="NJQ14561.1"/>
    <property type="molecule type" value="Genomic_DNA"/>
</dbReference>
<feature type="chain" id="PRO_5045303006" evidence="5">
    <location>
        <begin position="21"/>
        <end position="508"/>
    </location>
</feature>
<keyword evidence="3 7" id="KW-0378">Hydrolase</keyword>
<organism evidence="7 8">
    <name type="scientific">Streptomyces bohaiensis</name>
    <dbReference type="NCBI Taxonomy" id="1431344"/>
    <lineage>
        <taxon>Bacteria</taxon>
        <taxon>Bacillati</taxon>
        <taxon>Actinomycetota</taxon>
        <taxon>Actinomycetes</taxon>
        <taxon>Kitasatosporales</taxon>
        <taxon>Streptomycetaceae</taxon>
        <taxon>Streptomyces</taxon>
    </lineage>
</organism>
<dbReference type="Gene3D" id="3.40.50.1820">
    <property type="entry name" value="alpha/beta hydrolase"/>
    <property type="match status" value="1"/>
</dbReference>
<evidence type="ECO:0000259" key="6">
    <source>
        <dbReference type="Pfam" id="PF08386"/>
    </source>
</evidence>
<dbReference type="PANTHER" id="PTHR43248:SF29">
    <property type="entry name" value="TRIPEPTIDYL AMINOPEPTIDASE"/>
    <property type="match status" value="1"/>
</dbReference>
<dbReference type="GO" id="GO:0016787">
    <property type="term" value="F:hydrolase activity"/>
    <property type="evidence" value="ECO:0007669"/>
    <property type="project" value="UniProtKB-KW"/>
</dbReference>
<comment type="caution">
    <text evidence="7">The sequence shown here is derived from an EMBL/GenBank/DDBJ whole genome shotgun (WGS) entry which is preliminary data.</text>
</comment>
<dbReference type="InterPro" id="IPR029058">
    <property type="entry name" value="AB_hydrolase_fold"/>
</dbReference>
<comment type="similarity">
    <text evidence="1">Belongs to the peptidase S33 family.</text>
</comment>
<protein>
    <submittedName>
        <fullName evidence="7">Alpha/beta hydrolase</fullName>
    </submittedName>
</protein>